<dbReference type="InterPro" id="IPR011009">
    <property type="entry name" value="Kinase-like_dom_sf"/>
</dbReference>
<evidence type="ECO:0000259" key="1">
    <source>
        <dbReference type="PROSITE" id="PS50011"/>
    </source>
</evidence>
<evidence type="ECO:0000313" key="3">
    <source>
        <dbReference type="Proteomes" id="UP000266673"/>
    </source>
</evidence>
<dbReference type="AlphaFoldDB" id="A0A397W859"/>
<sequence length="647" mass="73596">MMNIQYLAKVLLFSLIFILQNYITVQIVQPSRLAPLAKYWDVPENEVPKLLAIEKDLTNATRLLTPLLYKYNESFSGTYIDAKANFVFINTIDFSKVPTINSSSIIQDFIKLLKFIPANYSTYQLESAFKTLSDLANNTNAVNIIMGISPIDNRIVIDLSHTEDKENEAFLNAILPYEQFILKNYLSDVDSLSLRSTSDSSSSRPHTKRQIEIFFAGGEGVVTSNNGRAVLSCSAGFSAIDSVTLRQYLITSARCLLNQRDPINIYHAPWNPPFAQQPTFNQFGTVIHRQSHGVDFTLIEKLNINYKLNPIIRSQFEEYPSLYIDGFDFVGSAPVGHHICLSGYGSRVSCGGVNDINTLVILRSDRIDRFLSMTRANIRARNSDIGGTVFSFADEIGHITVHGIVTDVEANIVVVQPIGGIVNYGATREYTQNLSLRPENPLIRKCSRYKRSKFHKDENAQQCNFSDQLILNRNEFIDNWLTKINKQSLFIEFIPYNQFSDIIYLAKGGFSEIYKTTCFPGLKIHWCPVKKEFKSFNNNRTVVLKSLDFLNELKNYFQCSERWDSSYIHKYYGITQRTETKQLYAIMDFAQNDGDFGISKPANKTTNTKEINGVIPYMAPEMFEGENFTKASDIYSFGMIMREIIAN</sequence>
<gene>
    <name evidence="2" type="ORF">C2G38_2153245</name>
</gene>
<dbReference type="GO" id="GO:0007165">
    <property type="term" value="P:signal transduction"/>
    <property type="evidence" value="ECO:0007669"/>
    <property type="project" value="TreeGrafter"/>
</dbReference>
<keyword evidence="3" id="KW-1185">Reference proteome</keyword>
<dbReference type="Gene3D" id="1.10.510.10">
    <property type="entry name" value="Transferase(Phosphotransferase) domain 1"/>
    <property type="match status" value="1"/>
</dbReference>
<dbReference type="OrthoDB" id="2421010at2759"/>
<proteinExistence type="predicted"/>
<dbReference type="InterPro" id="IPR001245">
    <property type="entry name" value="Ser-Thr/Tyr_kinase_cat_dom"/>
</dbReference>
<dbReference type="InterPro" id="IPR043504">
    <property type="entry name" value="Peptidase_S1_PA_chymotrypsin"/>
</dbReference>
<dbReference type="Pfam" id="PF07714">
    <property type="entry name" value="PK_Tyr_Ser-Thr"/>
    <property type="match status" value="1"/>
</dbReference>
<name>A0A397W859_9GLOM</name>
<dbReference type="Gene3D" id="2.40.10.10">
    <property type="entry name" value="Trypsin-like serine proteases"/>
    <property type="match status" value="2"/>
</dbReference>
<dbReference type="InterPro" id="IPR050167">
    <property type="entry name" value="Ser_Thr_protein_kinase"/>
</dbReference>
<dbReference type="PROSITE" id="PS50011">
    <property type="entry name" value="PROTEIN_KINASE_DOM"/>
    <property type="match status" value="1"/>
</dbReference>
<evidence type="ECO:0000313" key="2">
    <source>
        <dbReference type="EMBL" id="RIB30212.1"/>
    </source>
</evidence>
<dbReference type="EMBL" id="QKWP01000018">
    <property type="protein sequence ID" value="RIB30212.1"/>
    <property type="molecule type" value="Genomic_DNA"/>
</dbReference>
<feature type="domain" description="Protein kinase" evidence="1">
    <location>
        <begin position="390"/>
        <end position="647"/>
    </location>
</feature>
<dbReference type="GO" id="GO:0005524">
    <property type="term" value="F:ATP binding"/>
    <property type="evidence" value="ECO:0007669"/>
    <property type="project" value="InterPro"/>
</dbReference>
<protein>
    <recommendedName>
        <fullName evidence="1">Protein kinase domain-containing protein</fullName>
    </recommendedName>
</protein>
<dbReference type="GO" id="GO:0004672">
    <property type="term" value="F:protein kinase activity"/>
    <property type="evidence" value="ECO:0007669"/>
    <property type="project" value="InterPro"/>
</dbReference>
<accession>A0A397W859</accession>
<dbReference type="STRING" id="44941.A0A397W859"/>
<dbReference type="PANTHER" id="PTHR23257:SF963">
    <property type="entry name" value="AT08303P"/>
    <property type="match status" value="1"/>
</dbReference>
<dbReference type="PANTHER" id="PTHR23257">
    <property type="entry name" value="SERINE-THREONINE PROTEIN KINASE"/>
    <property type="match status" value="1"/>
</dbReference>
<dbReference type="Proteomes" id="UP000266673">
    <property type="component" value="Unassembled WGS sequence"/>
</dbReference>
<organism evidence="2 3">
    <name type="scientific">Gigaspora rosea</name>
    <dbReference type="NCBI Taxonomy" id="44941"/>
    <lineage>
        <taxon>Eukaryota</taxon>
        <taxon>Fungi</taxon>
        <taxon>Fungi incertae sedis</taxon>
        <taxon>Mucoromycota</taxon>
        <taxon>Glomeromycotina</taxon>
        <taxon>Glomeromycetes</taxon>
        <taxon>Diversisporales</taxon>
        <taxon>Gigasporaceae</taxon>
        <taxon>Gigaspora</taxon>
    </lineage>
</organism>
<dbReference type="SUPFAM" id="SSF56112">
    <property type="entry name" value="Protein kinase-like (PK-like)"/>
    <property type="match status" value="1"/>
</dbReference>
<reference evidence="2 3" key="1">
    <citation type="submission" date="2018-06" db="EMBL/GenBank/DDBJ databases">
        <title>Comparative genomics reveals the genomic features of Rhizophagus irregularis, R. cerebriforme, R. diaphanum and Gigaspora rosea, and their symbiotic lifestyle signature.</title>
        <authorList>
            <person name="Morin E."/>
            <person name="San Clemente H."/>
            <person name="Chen E.C.H."/>
            <person name="De La Providencia I."/>
            <person name="Hainaut M."/>
            <person name="Kuo A."/>
            <person name="Kohler A."/>
            <person name="Murat C."/>
            <person name="Tang N."/>
            <person name="Roy S."/>
            <person name="Loubradou J."/>
            <person name="Henrissat B."/>
            <person name="Grigoriev I.V."/>
            <person name="Corradi N."/>
            <person name="Roux C."/>
            <person name="Martin F.M."/>
        </authorList>
    </citation>
    <scope>NUCLEOTIDE SEQUENCE [LARGE SCALE GENOMIC DNA]</scope>
    <source>
        <strain evidence="2 3">DAOM 194757</strain>
    </source>
</reference>
<dbReference type="InterPro" id="IPR000719">
    <property type="entry name" value="Prot_kinase_dom"/>
</dbReference>
<dbReference type="GO" id="GO:0005737">
    <property type="term" value="C:cytoplasm"/>
    <property type="evidence" value="ECO:0007669"/>
    <property type="project" value="TreeGrafter"/>
</dbReference>
<comment type="caution">
    <text evidence="2">The sequence shown here is derived from an EMBL/GenBank/DDBJ whole genome shotgun (WGS) entry which is preliminary data.</text>
</comment>